<evidence type="ECO:0000256" key="12">
    <source>
        <dbReference type="SAM" id="Coils"/>
    </source>
</evidence>
<feature type="coiled-coil region" evidence="12">
    <location>
        <begin position="169"/>
        <end position="215"/>
    </location>
</feature>
<dbReference type="Pfam" id="PF13868">
    <property type="entry name" value="TPH"/>
    <property type="match status" value="1"/>
</dbReference>
<evidence type="ECO:0000259" key="13">
    <source>
        <dbReference type="Pfam" id="PF13868"/>
    </source>
</evidence>
<feature type="repeat" description="Solcar" evidence="11">
    <location>
        <begin position="364"/>
        <end position="443"/>
    </location>
</feature>
<dbReference type="PANTHER" id="PTHR45618">
    <property type="entry name" value="MITOCHONDRIAL DICARBOXYLATE CARRIER-RELATED"/>
    <property type="match status" value="1"/>
</dbReference>
<sequence length="645" mass="75883">QCYRELDASLKFQETVKNMDKKEEMMYVKLIEEDVAKYEEEQKEETEKHIEKQRKYANELKEQMEENDRTTKQKEYEEFEAAKQYQMNINKYLQDLKEHEEQELLRKKQRMKQFFNDAIENKRRYDLKFKQEEEFEDRAIEAYQSAKARIKKMHKEVQLNKRQDIARQADVIARKYQEFVRTKEDLEEKILKKAVEEQEAEYQEKEKVQKEREARMRMELQDLQKKTTAVKLKELEEVKDLKAWEMMQRFERAKYNMEVELKEKDQQRRMRIEYGNVLKKHINEKEAERKQNKLLEEKAADVTGIIEKENQKILDYAEEVINESRDVRPLYPILKAVEKCKKEMGLVPLRKREETVTVIESKKKQRRPHTCTNMAATCVVHPMDVIKNRIQLQQEKTSFGAVIRSVYKNEGFLKFYSGLSAGLVRQATYTTVRLGIYNQLQEYWKQRHPEKPNFGILALMAGTAGAAGAFVGTPAEVALVRMTADGRLPKDQRRNYKNVFHAFTSISKEGGITALWRGSVATMGRAIVVNVSQLATYSQAKFLMATKFNLKEGLLLHFCASMLSGFLTTFNSMPFDITKTRIQNLKSAGKTPSMIVMMASIMKTEGVVALWKGFWPTYCRIGPHTVLTFIINEQIVKLYRLWADQ</sequence>
<keyword evidence="4 11" id="KW-0812">Transmembrane</keyword>
<feature type="domain" description="Trichohyalin-plectin-homology" evidence="13">
    <location>
        <begin position="1"/>
        <end position="317"/>
    </location>
</feature>
<reference evidence="14 15" key="1">
    <citation type="submission" date="2015-07" db="EMBL/GenBank/DDBJ databases">
        <title>The genome of Dufourea novaeangliae.</title>
        <authorList>
            <person name="Pan H."/>
            <person name="Kapheim K."/>
        </authorList>
    </citation>
    <scope>NUCLEOTIDE SEQUENCE [LARGE SCALE GENOMIC DNA]</scope>
    <source>
        <strain evidence="14">0120121106</strain>
        <tissue evidence="14">Whole body</tissue>
    </source>
</reference>
<dbReference type="AlphaFoldDB" id="A0A154PDQ3"/>
<keyword evidence="9" id="KW-0496">Mitochondrion</keyword>
<evidence type="ECO:0000256" key="2">
    <source>
        <dbReference type="ARBA" id="ARBA00006375"/>
    </source>
</evidence>
<protein>
    <submittedName>
        <fullName evidence="14">Mitochondrial 2-oxoglutarate/malate carrier protein</fullName>
    </submittedName>
</protein>
<dbReference type="GO" id="GO:0005743">
    <property type="term" value="C:mitochondrial inner membrane"/>
    <property type="evidence" value="ECO:0007669"/>
    <property type="project" value="UniProtKB-SubCell"/>
</dbReference>
<feature type="non-terminal residue" evidence="14">
    <location>
        <position position="1"/>
    </location>
</feature>
<dbReference type="InterPro" id="IPR023395">
    <property type="entry name" value="MCP_dom_sf"/>
</dbReference>
<accession>A0A154PDQ3</accession>
<evidence type="ECO:0000256" key="11">
    <source>
        <dbReference type="PROSITE-ProRule" id="PRU00282"/>
    </source>
</evidence>
<gene>
    <name evidence="14" type="ORF">WN55_01777</name>
</gene>
<dbReference type="EMBL" id="KQ434885">
    <property type="protein sequence ID" value="KZC10026.1"/>
    <property type="molecule type" value="Genomic_DNA"/>
</dbReference>
<dbReference type="InterPro" id="IPR050391">
    <property type="entry name" value="Mito_Metabolite_Transporter"/>
</dbReference>
<evidence type="ECO:0000313" key="15">
    <source>
        <dbReference type="Proteomes" id="UP000076502"/>
    </source>
</evidence>
<dbReference type="PROSITE" id="PS50920">
    <property type="entry name" value="SOLCAR"/>
    <property type="match status" value="3"/>
</dbReference>
<dbReference type="Pfam" id="PF00153">
    <property type="entry name" value="Mito_carr"/>
    <property type="match status" value="3"/>
</dbReference>
<keyword evidence="6" id="KW-0999">Mitochondrion inner membrane</keyword>
<evidence type="ECO:0000256" key="10">
    <source>
        <dbReference type="ARBA" id="ARBA00023136"/>
    </source>
</evidence>
<comment type="similarity">
    <text evidence="2">Belongs to the mitochondrial carrier (TC 2.A.29) family.</text>
</comment>
<evidence type="ECO:0000256" key="4">
    <source>
        <dbReference type="ARBA" id="ARBA00022692"/>
    </source>
</evidence>
<comment type="subcellular location">
    <subcellularLocation>
        <location evidence="1">Mitochondrion inner membrane</location>
        <topology evidence="1">Multi-pass membrane protein</topology>
    </subcellularLocation>
</comment>
<proteinExistence type="inferred from homology"/>
<feature type="coiled-coil region" evidence="12">
    <location>
        <begin position="28"/>
        <end position="102"/>
    </location>
</feature>
<feature type="repeat" description="Solcar" evidence="11">
    <location>
        <begin position="452"/>
        <end position="543"/>
    </location>
</feature>
<evidence type="ECO:0000256" key="1">
    <source>
        <dbReference type="ARBA" id="ARBA00004448"/>
    </source>
</evidence>
<dbReference type="Gene3D" id="1.50.40.10">
    <property type="entry name" value="Mitochondrial carrier domain"/>
    <property type="match status" value="1"/>
</dbReference>
<feature type="coiled-coil region" evidence="12">
    <location>
        <begin position="247"/>
        <end position="298"/>
    </location>
</feature>
<dbReference type="SUPFAM" id="SSF103506">
    <property type="entry name" value="Mitochondrial carrier"/>
    <property type="match status" value="1"/>
</dbReference>
<keyword evidence="3" id="KW-0813">Transport</keyword>
<dbReference type="InterPro" id="IPR018108">
    <property type="entry name" value="MCP_transmembrane"/>
</dbReference>
<dbReference type="Proteomes" id="UP000076502">
    <property type="component" value="Unassembled WGS sequence"/>
</dbReference>
<keyword evidence="8 12" id="KW-0175">Coiled coil</keyword>
<feature type="repeat" description="Solcar" evidence="11">
    <location>
        <begin position="552"/>
        <end position="638"/>
    </location>
</feature>
<evidence type="ECO:0000256" key="7">
    <source>
        <dbReference type="ARBA" id="ARBA00022989"/>
    </source>
</evidence>
<keyword evidence="10 11" id="KW-0472">Membrane</keyword>
<evidence type="ECO:0000256" key="3">
    <source>
        <dbReference type="ARBA" id="ARBA00022448"/>
    </source>
</evidence>
<keyword evidence="7" id="KW-1133">Transmembrane helix</keyword>
<dbReference type="OrthoDB" id="448427at2759"/>
<dbReference type="FunFam" id="1.50.40.10:FF:000009">
    <property type="entry name" value="Mitochondrial 2-oxoglutarate/malate carrier protein"/>
    <property type="match status" value="1"/>
</dbReference>
<evidence type="ECO:0000256" key="9">
    <source>
        <dbReference type="ARBA" id="ARBA00023128"/>
    </source>
</evidence>
<organism evidence="14 15">
    <name type="scientific">Dufourea novaeangliae</name>
    <name type="common">Sweat bee</name>
    <dbReference type="NCBI Taxonomy" id="178035"/>
    <lineage>
        <taxon>Eukaryota</taxon>
        <taxon>Metazoa</taxon>
        <taxon>Ecdysozoa</taxon>
        <taxon>Arthropoda</taxon>
        <taxon>Hexapoda</taxon>
        <taxon>Insecta</taxon>
        <taxon>Pterygota</taxon>
        <taxon>Neoptera</taxon>
        <taxon>Endopterygota</taxon>
        <taxon>Hymenoptera</taxon>
        <taxon>Apocrita</taxon>
        <taxon>Aculeata</taxon>
        <taxon>Apoidea</taxon>
        <taxon>Anthophila</taxon>
        <taxon>Halictidae</taxon>
        <taxon>Rophitinae</taxon>
        <taxon>Dufourea</taxon>
    </lineage>
</organism>
<keyword evidence="5" id="KW-0677">Repeat</keyword>
<dbReference type="STRING" id="178035.A0A154PDQ3"/>
<keyword evidence="15" id="KW-1185">Reference proteome</keyword>
<evidence type="ECO:0000256" key="8">
    <source>
        <dbReference type="ARBA" id="ARBA00023054"/>
    </source>
</evidence>
<evidence type="ECO:0000313" key="14">
    <source>
        <dbReference type="EMBL" id="KZC10026.1"/>
    </source>
</evidence>
<evidence type="ECO:0000256" key="6">
    <source>
        <dbReference type="ARBA" id="ARBA00022792"/>
    </source>
</evidence>
<dbReference type="InterPro" id="IPR043597">
    <property type="entry name" value="TPH_dom"/>
</dbReference>
<evidence type="ECO:0000256" key="5">
    <source>
        <dbReference type="ARBA" id="ARBA00022737"/>
    </source>
</evidence>
<name>A0A154PDQ3_DUFNO</name>